<accession>A0A949K6T7</accession>
<protein>
    <submittedName>
        <fullName evidence="4">YARHG domain-containing protein</fullName>
    </submittedName>
</protein>
<gene>
    <name evidence="4" type="ORF">KTH89_07005</name>
</gene>
<keyword evidence="2" id="KW-0732">Signal</keyword>
<dbReference type="Proteomes" id="UP000712157">
    <property type="component" value="Unassembled WGS sequence"/>
</dbReference>
<feature type="compositionally biased region" description="Polar residues" evidence="1">
    <location>
        <begin position="134"/>
        <end position="146"/>
    </location>
</feature>
<organism evidence="4 5">
    <name type="scientific">Diplocloster agilis</name>
    <dbReference type="NCBI Taxonomy" id="2850323"/>
    <lineage>
        <taxon>Bacteria</taxon>
        <taxon>Bacillati</taxon>
        <taxon>Bacillota</taxon>
        <taxon>Clostridia</taxon>
        <taxon>Lachnospirales</taxon>
        <taxon>Lachnospiraceae</taxon>
        <taxon>Diplocloster</taxon>
    </lineage>
</organism>
<dbReference type="SMART" id="SM01324">
    <property type="entry name" value="YARHG"/>
    <property type="match status" value="1"/>
</dbReference>
<feature type="signal peptide" evidence="2">
    <location>
        <begin position="1"/>
        <end position="19"/>
    </location>
</feature>
<keyword evidence="5" id="KW-1185">Reference proteome</keyword>
<dbReference type="InterPro" id="IPR025582">
    <property type="entry name" value="YARHG_dom"/>
</dbReference>
<feature type="region of interest" description="Disordered" evidence="1">
    <location>
        <begin position="134"/>
        <end position="163"/>
    </location>
</feature>
<sequence>MLRKLTLLSLILLAFQTLGCGKTPEREDYSSYSGLWTTGGYSADYTRAQGGASLSVEIEQTKMTGSYYYNTSSYNREAGVDEISCEIKAGQAEYSFADDGWGSSGVLRFAFNGDEITVTVEDLKLSDSNPIGMSVTGSTVRRQGSVSDPEILPDGGSSGENEPAAYREQCSFWPEVVGWHEQHERTGMDIVMEPMFETDKRKYEEEDFQDCPSLIIHLAKNEIYARHGYMFSDPDLDAYFRGQEWYNPETAADEFDASVFNEVEQGNVELLAKLDHWEP</sequence>
<comment type="caution">
    <text evidence="4">The sequence shown here is derived from an EMBL/GenBank/DDBJ whole genome shotgun (WGS) entry which is preliminary data.</text>
</comment>
<reference evidence="4" key="1">
    <citation type="submission" date="2021-06" db="EMBL/GenBank/DDBJ databases">
        <title>Description of novel taxa of the family Lachnospiraceae.</title>
        <authorList>
            <person name="Chaplin A.V."/>
            <person name="Sokolova S.R."/>
            <person name="Pikina A.P."/>
            <person name="Korzhanova M."/>
            <person name="Belova V."/>
            <person name="Korostin D."/>
            <person name="Efimov B.A."/>
        </authorList>
    </citation>
    <scope>NUCLEOTIDE SEQUENCE</scope>
    <source>
        <strain evidence="4">ASD5720</strain>
    </source>
</reference>
<proteinExistence type="predicted"/>
<feature type="chain" id="PRO_5038866707" evidence="2">
    <location>
        <begin position="20"/>
        <end position="279"/>
    </location>
</feature>
<dbReference type="InterPro" id="IPR038434">
    <property type="entry name" value="YARHG_sf"/>
</dbReference>
<evidence type="ECO:0000259" key="3">
    <source>
        <dbReference type="SMART" id="SM01324"/>
    </source>
</evidence>
<dbReference type="AlphaFoldDB" id="A0A949K6T7"/>
<dbReference type="Pfam" id="PF13308">
    <property type="entry name" value="YARHG"/>
    <property type="match status" value="1"/>
</dbReference>
<evidence type="ECO:0000313" key="4">
    <source>
        <dbReference type="EMBL" id="MBU9736282.1"/>
    </source>
</evidence>
<evidence type="ECO:0000256" key="1">
    <source>
        <dbReference type="SAM" id="MobiDB-lite"/>
    </source>
</evidence>
<evidence type="ECO:0000256" key="2">
    <source>
        <dbReference type="SAM" id="SignalP"/>
    </source>
</evidence>
<dbReference type="EMBL" id="JAHQCW010000008">
    <property type="protein sequence ID" value="MBU9736282.1"/>
    <property type="molecule type" value="Genomic_DNA"/>
</dbReference>
<feature type="domain" description="YARHG" evidence="3">
    <location>
        <begin position="192"/>
        <end position="276"/>
    </location>
</feature>
<dbReference type="RefSeq" id="WP_238721180.1">
    <property type="nucleotide sequence ID" value="NZ_JAHQCW010000008.1"/>
</dbReference>
<dbReference type="Gene3D" id="1.20.58.1690">
    <property type="match status" value="1"/>
</dbReference>
<evidence type="ECO:0000313" key="5">
    <source>
        <dbReference type="Proteomes" id="UP000712157"/>
    </source>
</evidence>
<name>A0A949K6T7_9FIRM</name>